<evidence type="ECO:0000313" key="1">
    <source>
        <dbReference type="EMBL" id="AGM11525.1"/>
    </source>
</evidence>
<accession>R4T9C9</accession>
<reference evidence="1 2" key="1">
    <citation type="submission" date="2012-12" db="EMBL/GenBank/DDBJ databases">
        <authorList>
            <person name="Sencilo A."/>
            <person name="Jacobs-Sera D."/>
            <person name="Russell D.A."/>
            <person name="Ko C."/>
            <person name="Atanasova N."/>
            <person name="Osterlund E."/>
            <person name="Oksanen H.M."/>
            <person name="Bamford D.H."/>
            <person name="Hatfull G.F."/>
            <person name="Roine E."/>
            <person name="Hendrix R.W."/>
        </authorList>
    </citation>
    <scope>NUCLEOTIDE SEQUENCE [LARGE SCALE GENOMIC DNA]</scope>
</reference>
<organism evidence="1 2">
    <name type="scientific">Halogranum tailed virus 1</name>
    <dbReference type="NCBI Taxonomy" id="1273749"/>
    <lineage>
        <taxon>Viruses</taxon>
        <taxon>Duplodnaviria</taxon>
        <taxon>Heunggongvirae</taxon>
        <taxon>Uroviricota</taxon>
        <taxon>Caudoviricetes</taxon>
        <taxon>Thumleimavirales</taxon>
        <taxon>Halomagnusviridae</taxon>
        <taxon>Hagravirus</taxon>
        <taxon>Hagravirus capitaneum</taxon>
        <taxon>Hagravirus HGTV1</taxon>
    </lineage>
</organism>
<dbReference type="Proteomes" id="UP000202786">
    <property type="component" value="Segment"/>
</dbReference>
<dbReference type="KEGG" id="vg:16194039"/>
<gene>
    <name evidence="1" type="primary">228</name>
    <name evidence="1" type="ORF">HGTV1_228</name>
</gene>
<sequence>MGETYQEKVDEALSPERLADLKPSTEELFENTYRATVWYNECVWTAAALFVQSADDSDMFRRAFLTEAQVSKQVGDMQVEVDAWRDTMAKECPELYEDLNAIGLSAFQGGSAEQVARKVIRGSEDLSSNHPNN</sequence>
<name>R4T9C9_9CAUD</name>
<keyword evidence="2" id="KW-1185">Reference proteome</keyword>
<dbReference type="GeneID" id="16194039"/>
<dbReference type="EMBL" id="KC292026">
    <property type="protein sequence ID" value="AGM11525.1"/>
    <property type="molecule type" value="Genomic_DNA"/>
</dbReference>
<proteinExistence type="predicted"/>
<dbReference type="RefSeq" id="YP_008059403.1">
    <property type="nucleotide sequence ID" value="NC_021328.1"/>
</dbReference>
<evidence type="ECO:0000313" key="2">
    <source>
        <dbReference type="Proteomes" id="UP000202786"/>
    </source>
</evidence>
<protein>
    <submittedName>
        <fullName evidence="1">Uncharacterized protein</fullName>
    </submittedName>
</protein>